<protein>
    <submittedName>
        <fullName evidence="2">Uncharacterized protein</fullName>
    </submittedName>
</protein>
<dbReference type="RefSeq" id="WP_276942403.1">
    <property type="nucleotide sequence ID" value="NZ_DAHZRW010000085.1"/>
</dbReference>
<keyword evidence="3" id="KW-1185">Reference proteome</keyword>
<comment type="caution">
    <text evidence="2">The sequence shown here is derived from an EMBL/GenBank/DDBJ whole genome shotgun (WGS) entry which is preliminary data.</text>
</comment>
<sequence length="359" mass="38983">MDYRTIQLDAIGYVIGLLLLEVVLLVDSVRREEPIRQLFVRVLTVVLWLGAFLLLATPTLQLTASLVSVRSTAWAFAIGSAVLVLLLVVARFLADTYQTASSTEHFKHRIVLLASWIVWGFLAAMMLSRLYPFHPRVTLGLSALAAFGIITTIVSRAQLPEVPNLLRIPLITIALLLAFDLGVALIGHVATLRIELGPNQKPSLATATNGSPGILNIQNLRDGVLTSGLGQSDQVLQLNFHGFIRVTKPNFQQLVTLAIHGKFGDSRTQSLLFRARGVPQPGGSLAIVSSLLKLTSASPQIKTTGRAKAVLADAIFGTLYLHHQNYAFLLTYEPTGLYIVSGSITLWPQSPQLGRAALE</sequence>
<keyword evidence="1" id="KW-0472">Membrane</keyword>
<evidence type="ECO:0000313" key="3">
    <source>
        <dbReference type="Proteomes" id="UP001560267"/>
    </source>
</evidence>
<evidence type="ECO:0000313" key="2">
    <source>
        <dbReference type="EMBL" id="MEX6430894.1"/>
    </source>
</evidence>
<accession>A0ABV3Y5Q2</accession>
<feature type="transmembrane region" description="Helical" evidence="1">
    <location>
        <begin position="72"/>
        <end position="90"/>
    </location>
</feature>
<feature type="transmembrane region" description="Helical" evidence="1">
    <location>
        <begin position="166"/>
        <end position="190"/>
    </location>
</feature>
<feature type="transmembrane region" description="Helical" evidence="1">
    <location>
        <begin position="6"/>
        <end position="26"/>
    </location>
</feature>
<dbReference type="EMBL" id="JBFSHR010000109">
    <property type="protein sequence ID" value="MEX6430894.1"/>
    <property type="molecule type" value="Genomic_DNA"/>
</dbReference>
<organism evidence="2 3">
    <name type="scientific">Ferrimicrobium acidiphilum</name>
    <dbReference type="NCBI Taxonomy" id="121039"/>
    <lineage>
        <taxon>Bacteria</taxon>
        <taxon>Bacillati</taxon>
        <taxon>Actinomycetota</taxon>
        <taxon>Acidimicrobiia</taxon>
        <taxon>Acidimicrobiales</taxon>
        <taxon>Acidimicrobiaceae</taxon>
        <taxon>Ferrimicrobium</taxon>
    </lineage>
</organism>
<feature type="transmembrane region" description="Helical" evidence="1">
    <location>
        <begin position="110"/>
        <end position="131"/>
    </location>
</feature>
<proteinExistence type="predicted"/>
<name>A0ABV3Y5Q2_9ACTN</name>
<evidence type="ECO:0000256" key="1">
    <source>
        <dbReference type="SAM" id="Phobius"/>
    </source>
</evidence>
<gene>
    <name evidence="2" type="ORF">AB6A68_13800</name>
</gene>
<feature type="transmembrane region" description="Helical" evidence="1">
    <location>
        <begin position="137"/>
        <end position="154"/>
    </location>
</feature>
<reference evidence="2 3" key="1">
    <citation type="submission" date="2024-07" db="EMBL/GenBank/DDBJ databases">
        <title>Draft Genome Sequence of Ferrimicrobium acidiphilum Strain YE2023, Isolated from a Pulp of Bioleach Reactor.</title>
        <authorList>
            <person name="Elkina Y.A."/>
            <person name="Bulaeva A.G."/>
            <person name="Beletsky A.V."/>
            <person name="Mardanov A.V."/>
        </authorList>
    </citation>
    <scope>NUCLEOTIDE SEQUENCE [LARGE SCALE GENOMIC DNA]</scope>
    <source>
        <strain evidence="2 3">YE2023</strain>
    </source>
</reference>
<keyword evidence="1" id="KW-1133">Transmembrane helix</keyword>
<dbReference type="Proteomes" id="UP001560267">
    <property type="component" value="Unassembled WGS sequence"/>
</dbReference>
<feature type="transmembrane region" description="Helical" evidence="1">
    <location>
        <begin position="38"/>
        <end position="60"/>
    </location>
</feature>
<keyword evidence="1" id="KW-0812">Transmembrane</keyword>